<dbReference type="AlphaFoldDB" id="A0A934IWR6"/>
<feature type="compositionally biased region" description="Basic and acidic residues" evidence="1">
    <location>
        <begin position="141"/>
        <end position="150"/>
    </location>
</feature>
<dbReference type="InterPro" id="IPR018392">
    <property type="entry name" value="LysM"/>
</dbReference>
<evidence type="ECO:0000256" key="2">
    <source>
        <dbReference type="SAM" id="Phobius"/>
    </source>
</evidence>
<feature type="domain" description="LysM" evidence="3">
    <location>
        <begin position="300"/>
        <end position="347"/>
    </location>
</feature>
<dbReference type="EMBL" id="JAELUP010000013">
    <property type="protein sequence ID" value="MBJ6360721.1"/>
    <property type="molecule type" value="Genomic_DNA"/>
</dbReference>
<dbReference type="PROSITE" id="PS51782">
    <property type="entry name" value="LYSM"/>
    <property type="match status" value="3"/>
</dbReference>
<name>A0A934IWR6_9BACL</name>
<dbReference type="PANTHER" id="PTHR33734">
    <property type="entry name" value="LYSM DOMAIN-CONTAINING GPI-ANCHORED PROTEIN 2"/>
    <property type="match status" value="1"/>
</dbReference>
<keyword evidence="5" id="KW-1185">Reference proteome</keyword>
<feature type="domain" description="LysM" evidence="3">
    <location>
        <begin position="234"/>
        <end position="281"/>
    </location>
</feature>
<dbReference type="SMART" id="SM00257">
    <property type="entry name" value="LysM"/>
    <property type="match status" value="3"/>
</dbReference>
<evidence type="ECO:0000256" key="1">
    <source>
        <dbReference type="SAM" id="MobiDB-lite"/>
    </source>
</evidence>
<dbReference type="PANTHER" id="PTHR33734:SF22">
    <property type="entry name" value="MEMBRANE-BOUND LYTIC MUREIN TRANSGLYCOSYLASE D"/>
    <property type="match status" value="1"/>
</dbReference>
<proteinExistence type="predicted"/>
<organism evidence="4 5">
    <name type="scientific">Paenibacillus roseus</name>
    <dbReference type="NCBI Taxonomy" id="2798579"/>
    <lineage>
        <taxon>Bacteria</taxon>
        <taxon>Bacillati</taxon>
        <taxon>Bacillota</taxon>
        <taxon>Bacilli</taxon>
        <taxon>Bacillales</taxon>
        <taxon>Paenibacillaceae</taxon>
        <taxon>Paenibacillus</taxon>
    </lineage>
</organism>
<dbReference type="Gene3D" id="3.10.350.10">
    <property type="entry name" value="LysM domain"/>
    <property type="match status" value="3"/>
</dbReference>
<dbReference type="InterPro" id="IPR036779">
    <property type="entry name" value="LysM_dom_sf"/>
</dbReference>
<comment type="caution">
    <text evidence="4">The sequence shown here is derived from an EMBL/GenBank/DDBJ whole genome shotgun (WGS) entry which is preliminary data.</text>
</comment>
<dbReference type="Proteomes" id="UP000640274">
    <property type="component" value="Unassembled WGS sequence"/>
</dbReference>
<dbReference type="Pfam" id="PF01476">
    <property type="entry name" value="LysM"/>
    <property type="match status" value="3"/>
</dbReference>
<feature type="region of interest" description="Disordered" evidence="1">
    <location>
        <begin position="65"/>
        <end position="154"/>
    </location>
</feature>
<feature type="transmembrane region" description="Helical" evidence="2">
    <location>
        <begin position="21"/>
        <end position="41"/>
    </location>
</feature>
<evidence type="ECO:0000313" key="4">
    <source>
        <dbReference type="EMBL" id="MBJ6360721.1"/>
    </source>
</evidence>
<keyword evidence="2" id="KW-0812">Transmembrane</keyword>
<sequence>MDNETDTTTNKRPSGSKKKKVLIIAYSVTMAVLIIICGVLYNQYLNQVNAGGKLGETGALNQTDITADNDETTPDEDENTALTEDDSSDPDGETDAPAESDHSASGSAGNTEPIKPDTPAAGNEQTGTGKDKSGKQSSSDLKNDGKKENGSAKNNVKLPTTYVIEKGDTLSTISEKFYNSKEHVALIAEANNIVFINDMQVGDKITIPALSSGKGSSNGKKPDKPDYSKVTLPATYLVQAGDTLSSISLQFYKSKSHADLLAKENGLNPNEGLKAGSHLTIPALQDQENSVDKTPEYETTDHTVQKGETLYSISRQYYGTDKHAKFLADFNQLVDSDRVDVGTVLKIPKL</sequence>
<keyword evidence="2" id="KW-1133">Transmembrane helix</keyword>
<gene>
    <name evidence="4" type="ORF">JFN88_05220</name>
</gene>
<dbReference type="CDD" id="cd00118">
    <property type="entry name" value="LysM"/>
    <property type="match status" value="3"/>
</dbReference>
<dbReference type="RefSeq" id="WP_199018272.1">
    <property type="nucleotide sequence ID" value="NZ_JAELUP010000013.1"/>
</dbReference>
<keyword evidence="2" id="KW-0472">Membrane</keyword>
<dbReference type="SUPFAM" id="SSF54106">
    <property type="entry name" value="LysM domain"/>
    <property type="match status" value="3"/>
</dbReference>
<evidence type="ECO:0000313" key="5">
    <source>
        <dbReference type="Proteomes" id="UP000640274"/>
    </source>
</evidence>
<protein>
    <submittedName>
        <fullName evidence="4">LysM peptidoglycan-binding domain-containing protein</fullName>
    </submittedName>
</protein>
<reference evidence="4" key="1">
    <citation type="submission" date="2020-12" db="EMBL/GenBank/DDBJ databases">
        <authorList>
            <person name="Huq M.A."/>
        </authorList>
    </citation>
    <scope>NUCLEOTIDE SEQUENCE</scope>
    <source>
        <strain evidence="4">MAHUQ-46</strain>
    </source>
</reference>
<feature type="compositionally biased region" description="Acidic residues" evidence="1">
    <location>
        <begin position="67"/>
        <end position="98"/>
    </location>
</feature>
<feature type="domain" description="LysM" evidence="3">
    <location>
        <begin position="160"/>
        <end position="207"/>
    </location>
</feature>
<evidence type="ECO:0000259" key="3">
    <source>
        <dbReference type="PROSITE" id="PS51782"/>
    </source>
</evidence>
<accession>A0A934IWR6</accession>